<reference evidence="2 5" key="3">
    <citation type="submission" date="2022-12" db="EMBL/GenBank/DDBJ databases">
        <title>Chromosome-scale assembly of the Ensete ventricosum genome.</title>
        <authorList>
            <person name="Dussert Y."/>
            <person name="Stocks J."/>
            <person name="Wendawek A."/>
            <person name="Woldeyes F."/>
            <person name="Nichols R.A."/>
            <person name="Borrell J.S."/>
        </authorList>
    </citation>
    <scope>NUCLEOTIDE SEQUENCE [LARGE SCALE GENOMIC DNA]</scope>
    <source>
        <strain evidence="5">cv. Maze</strain>
        <strain evidence="2">MazeRef_0001</strain>
        <tissue evidence="2">Seeds</tissue>
    </source>
</reference>
<dbReference type="AlphaFoldDB" id="A0A444FZP4"/>
<reference evidence="3" key="2">
    <citation type="submission" date="2018-09" db="EMBL/GenBank/DDBJ databases">
        <authorList>
            <person name="Harrison J."/>
            <person name="Moore K.A."/>
            <person name="Paszkiewicz K."/>
            <person name="Jones T."/>
            <person name="Grant M."/>
            <person name="Ambacheew D."/>
            <person name="Muzemil S."/>
            <person name="Studholme D."/>
        </authorList>
    </citation>
    <scope>NUCLEOTIDE SEQUENCE</scope>
</reference>
<dbReference type="Proteomes" id="UP001222027">
    <property type="component" value="Unassembled WGS sequence"/>
</dbReference>
<reference evidence="3 4" key="1">
    <citation type="journal article" date="2014" name="Agronomy (Basel)">
        <title>A Draft Genome Sequence for Ensete ventricosum, the Drought-Tolerant Tree Against Hunger.</title>
        <authorList>
            <person name="Harrison J."/>
            <person name="Moore K.A."/>
            <person name="Paszkiewicz K."/>
            <person name="Jones T."/>
            <person name="Grant M."/>
            <person name="Ambacheew D."/>
            <person name="Muzemil S."/>
            <person name="Studholme D.J."/>
        </authorList>
    </citation>
    <scope>NUCLEOTIDE SEQUENCE [LARGE SCALE GENOMIC DNA]</scope>
</reference>
<evidence type="ECO:0000313" key="4">
    <source>
        <dbReference type="Proteomes" id="UP000287651"/>
    </source>
</evidence>
<dbReference type="EMBL" id="AMZH03006145">
    <property type="protein sequence ID" value="RRT64562.1"/>
    <property type="molecule type" value="Genomic_DNA"/>
</dbReference>
<evidence type="ECO:0000313" key="5">
    <source>
        <dbReference type="Proteomes" id="UP001222027"/>
    </source>
</evidence>
<evidence type="ECO:0000313" key="2">
    <source>
        <dbReference type="EMBL" id="KAJ8460530.1"/>
    </source>
</evidence>
<dbReference type="EMBL" id="JAQQAF010000009">
    <property type="protein sequence ID" value="KAJ8460530.1"/>
    <property type="molecule type" value="Genomic_DNA"/>
</dbReference>
<comment type="caution">
    <text evidence="3">The sequence shown here is derived from an EMBL/GenBank/DDBJ whole genome shotgun (WGS) entry which is preliminary data.</text>
</comment>
<proteinExistence type="predicted"/>
<sequence>MQKVLLAYDLAPQGGKRQHVMRRVGEVEKDGLGVGSDLVHRSRESGPPRSRATFPCLVPTKPRSEPPHRGLCVPICS</sequence>
<dbReference type="Proteomes" id="UP000287651">
    <property type="component" value="Unassembled WGS sequence"/>
</dbReference>
<evidence type="ECO:0000313" key="3">
    <source>
        <dbReference type="EMBL" id="RRT64562.1"/>
    </source>
</evidence>
<evidence type="ECO:0000256" key="1">
    <source>
        <dbReference type="SAM" id="MobiDB-lite"/>
    </source>
</evidence>
<feature type="region of interest" description="Disordered" evidence="1">
    <location>
        <begin position="35"/>
        <end position="69"/>
    </location>
</feature>
<keyword evidence="5" id="KW-1185">Reference proteome</keyword>
<organism evidence="3 4">
    <name type="scientific">Ensete ventricosum</name>
    <name type="common">Abyssinian banana</name>
    <name type="synonym">Musa ensete</name>
    <dbReference type="NCBI Taxonomy" id="4639"/>
    <lineage>
        <taxon>Eukaryota</taxon>
        <taxon>Viridiplantae</taxon>
        <taxon>Streptophyta</taxon>
        <taxon>Embryophyta</taxon>
        <taxon>Tracheophyta</taxon>
        <taxon>Spermatophyta</taxon>
        <taxon>Magnoliopsida</taxon>
        <taxon>Liliopsida</taxon>
        <taxon>Zingiberales</taxon>
        <taxon>Musaceae</taxon>
        <taxon>Ensete</taxon>
    </lineage>
</organism>
<accession>A0A444FZP4</accession>
<gene>
    <name evidence="3" type="ORF">B296_00034849</name>
    <name evidence="2" type="ORF">OPV22_033456</name>
</gene>
<protein>
    <submittedName>
        <fullName evidence="3">Uncharacterized protein</fullName>
    </submittedName>
</protein>
<name>A0A444FZP4_ENSVE</name>